<dbReference type="PANTHER" id="PTHR40891:SF1">
    <property type="entry name" value="DUF295 DOMAIN-CONTAINING PROTEIN"/>
    <property type="match status" value="1"/>
</dbReference>
<gene>
    <name evidence="2" type="ORF">C2845_PM11G07460</name>
</gene>
<comment type="caution">
    <text evidence="2">The sequence shown here is derived from an EMBL/GenBank/DDBJ whole genome shotgun (WGS) entry which is preliminary data.</text>
</comment>
<dbReference type="AlphaFoldDB" id="A0A3L6RS58"/>
<evidence type="ECO:0000259" key="1">
    <source>
        <dbReference type="Pfam" id="PF03478"/>
    </source>
</evidence>
<accession>A0A3L6RS58</accession>
<dbReference type="EMBL" id="PQIB02000007">
    <property type="protein sequence ID" value="RLN08190.1"/>
    <property type="molecule type" value="Genomic_DNA"/>
</dbReference>
<keyword evidence="3" id="KW-1185">Reference proteome</keyword>
<dbReference type="PANTHER" id="PTHR40891">
    <property type="entry name" value="DUF295 DOMAIN-CONTAINING PROTEIN"/>
    <property type="match status" value="1"/>
</dbReference>
<dbReference type="OrthoDB" id="679467at2759"/>
<evidence type="ECO:0000313" key="2">
    <source>
        <dbReference type="EMBL" id="RLN08190.1"/>
    </source>
</evidence>
<proteinExistence type="predicted"/>
<dbReference type="Pfam" id="PF03478">
    <property type="entry name" value="Beta-prop_KIB1-4"/>
    <property type="match status" value="1"/>
</dbReference>
<feature type="domain" description="KIB1-4 beta-propeller" evidence="1">
    <location>
        <begin position="2"/>
        <end position="167"/>
    </location>
</feature>
<organism evidence="2 3">
    <name type="scientific">Panicum miliaceum</name>
    <name type="common">Proso millet</name>
    <name type="synonym">Broomcorn millet</name>
    <dbReference type="NCBI Taxonomy" id="4540"/>
    <lineage>
        <taxon>Eukaryota</taxon>
        <taxon>Viridiplantae</taxon>
        <taxon>Streptophyta</taxon>
        <taxon>Embryophyta</taxon>
        <taxon>Tracheophyta</taxon>
        <taxon>Spermatophyta</taxon>
        <taxon>Magnoliopsida</taxon>
        <taxon>Liliopsida</taxon>
        <taxon>Poales</taxon>
        <taxon>Poaceae</taxon>
        <taxon>PACMAD clade</taxon>
        <taxon>Panicoideae</taxon>
        <taxon>Panicodae</taxon>
        <taxon>Paniceae</taxon>
        <taxon>Panicinae</taxon>
        <taxon>Panicum</taxon>
        <taxon>Panicum sect. Panicum</taxon>
    </lineage>
</organism>
<dbReference type="SUPFAM" id="SSF50965">
    <property type="entry name" value="Galactose oxidase, central domain"/>
    <property type="match status" value="1"/>
</dbReference>
<dbReference type="STRING" id="4540.A0A3L6RS58"/>
<dbReference type="InterPro" id="IPR011043">
    <property type="entry name" value="Gal_Oxase/kelch_b-propeller"/>
</dbReference>
<name>A0A3L6RS58_PANMI</name>
<dbReference type="InterPro" id="IPR005174">
    <property type="entry name" value="KIB1-4_b-propeller"/>
</dbReference>
<sequence>MYLCYCHVGDEKWSQVDVMFEVYCDVFNGAVAFHGGKIYAATNGSYSMVVDTIVPAPAAPLVERTDIKIPRPFPSHQRTRSYLVATATPVEGGGGKLYFVRPYIFGIPDEVVIVDVCRWDPSQGAWRRVDDIGDMTLFIGGNRLAVSPVIETGTESNSIHILWSRNDGVRIFTFSLHDMTMRCSFVGIEEDEEDCDGPAQCSVPSNNNQPSALQHRRLQPCSNTTGAQHTKAVQHKRFKFGLPRQAGSSKGDGQSAARELTLFLLRARSVTEREWDFIYFHGGRARWHLVRLVLVLGVLVPVSQNASCRMFLGDGNSCFAGSGSKFAGGGNERVRHELRCRRPGV</sequence>
<reference evidence="3" key="1">
    <citation type="journal article" date="2019" name="Nat. Commun.">
        <title>The genome of broomcorn millet.</title>
        <authorList>
            <person name="Zou C."/>
            <person name="Miki D."/>
            <person name="Li D."/>
            <person name="Tang Q."/>
            <person name="Xiao L."/>
            <person name="Rajput S."/>
            <person name="Deng P."/>
            <person name="Jia W."/>
            <person name="Huang R."/>
            <person name="Zhang M."/>
            <person name="Sun Y."/>
            <person name="Hu J."/>
            <person name="Fu X."/>
            <person name="Schnable P.S."/>
            <person name="Li F."/>
            <person name="Zhang H."/>
            <person name="Feng B."/>
            <person name="Zhu X."/>
            <person name="Liu R."/>
            <person name="Schnable J.C."/>
            <person name="Zhu J.-K."/>
            <person name="Zhang H."/>
        </authorList>
    </citation>
    <scope>NUCLEOTIDE SEQUENCE [LARGE SCALE GENOMIC DNA]</scope>
</reference>
<evidence type="ECO:0000313" key="3">
    <source>
        <dbReference type="Proteomes" id="UP000275267"/>
    </source>
</evidence>
<dbReference type="Proteomes" id="UP000275267">
    <property type="component" value="Unassembled WGS sequence"/>
</dbReference>
<protein>
    <submittedName>
        <fullName evidence="2">F-box/kelch-repeat protein</fullName>
    </submittedName>
</protein>